<evidence type="ECO:0000259" key="10">
    <source>
        <dbReference type="PROSITE" id="PS01124"/>
    </source>
</evidence>
<keyword evidence="6" id="KW-0238">DNA-binding</keyword>
<keyword evidence="3 8" id="KW-0597">Phosphoprotein</keyword>
<evidence type="ECO:0000313" key="12">
    <source>
        <dbReference type="EMBL" id="NBC68785.1"/>
    </source>
</evidence>
<evidence type="ECO:0000256" key="4">
    <source>
        <dbReference type="ARBA" id="ARBA00023012"/>
    </source>
</evidence>
<comment type="subcellular location">
    <subcellularLocation>
        <location evidence="1">Cytoplasm</location>
    </subcellularLocation>
</comment>
<evidence type="ECO:0000256" key="8">
    <source>
        <dbReference type="PROSITE-ProRule" id="PRU00169"/>
    </source>
</evidence>
<dbReference type="EMBL" id="JAAAMU010000003">
    <property type="protein sequence ID" value="NBC68785.1"/>
    <property type="molecule type" value="Genomic_DNA"/>
</dbReference>
<dbReference type="PROSITE" id="PS01124">
    <property type="entry name" value="HTH_ARAC_FAMILY_2"/>
    <property type="match status" value="1"/>
</dbReference>
<keyword evidence="2" id="KW-0963">Cytoplasm</keyword>
<dbReference type="InterPro" id="IPR009057">
    <property type="entry name" value="Homeodomain-like_sf"/>
</dbReference>
<dbReference type="GO" id="GO:0003700">
    <property type="term" value="F:DNA-binding transcription factor activity"/>
    <property type="evidence" value="ECO:0007669"/>
    <property type="project" value="InterPro"/>
</dbReference>
<evidence type="ECO:0000256" key="2">
    <source>
        <dbReference type="ARBA" id="ARBA00022490"/>
    </source>
</evidence>
<dbReference type="InterPro" id="IPR018060">
    <property type="entry name" value="HTH_AraC"/>
</dbReference>
<dbReference type="OrthoDB" id="9794370at2"/>
<dbReference type="CDD" id="cd17536">
    <property type="entry name" value="REC_YesN-like"/>
    <property type="match status" value="1"/>
</dbReference>
<keyword evidence="5" id="KW-0805">Transcription regulation</keyword>
<dbReference type="SMART" id="SM00342">
    <property type="entry name" value="HTH_ARAC"/>
    <property type="match status" value="1"/>
</dbReference>
<dbReference type="PROSITE" id="PS50110">
    <property type="entry name" value="RESPONSE_REGULATORY"/>
    <property type="match status" value="1"/>
</dbReference>
<feature type="coiled-coil region" evidence="9">
    <location>
        <begin position="121"/>
        <end position="155"/>
    </location>
</feature>
<feature type="domain" description="Response regulatory" evidence="11">
    <location>
        <begin position="15"/>
        <end position="132"/>
    </location>
</feature>
<evidence type="ECO:0000256" key="5">
    <source>
        <dbReference type="ARBA" id="ARBA00023015"/>
    </source>
</evidence>
<keyword evidence="9" id="KW-0175">Coiled coil</keyword>
<dbReference type="PANTHER" id="PTHR42713">
    <property type="entry name" value="HISTIDINE KINASE-RELATED"/>
    <property type="match status" value="1"/>
</dbReference>
<dbReference type="InterPro" id="IPR051552">
    <property type="entry name" value="HptR"/>
</dbReference>
<dbReference type="SUPFAM" id="SSF52172">
    <property type="entry name" value="CheY-like"/>
    <property type="match status" value="1"/>
</dbReference>
<dbReference type="InterPro" id="IPR011006">
    <property type="entry name" value="CheY-like_superfamily"/>
</dbReference>
<evidence type="ECO:0000256" key="3">
    <source>
        <dbReference type="ARBA" id="ARBA00022553"/>
    </source>
</evidence>
<dbReference type="AlphaFoldDB" id="A0A7X4YM17"/>
<keyword evidence="13" id="KW-1185">Reference proteome</keyword>
<evidence type="ECO:0000256" key="1">
    <source>
        <dbReference type="ARBA" id="ARBA00004496"/>
    </source>
</evidence>
<dbReference type="InterPro" id="IPR018062">
    <property type="entry name" value="HTH_AraC-typ_CS"/>
</dbReference>
<dbReference type="PROSITE" id="PS00041">
    <property type="entry name" value="HTH_ARAC_FAMILY_1"/>
    <property type="match status" value="1"/>
</dbReference>
<dbReference type="PRINTS" id="PR00032">
    <property type="entry name" value="HTHARAC"/>
</dbReference>
<keyword evidence="7" id="KW-0804">Transcription</keyword>
<dbReference type="GO" id="GO:0043565">
    <property type="term" value="F:sequence-specific DNA binding"/>
    <property type="evidence" value="ECO:0007669"/>
    <property type="project" value="InterPro"/>
</dbReference>
<dbReference type="Pfam" id="PF00072">
    <property type="entry name" value="Response_reg"/>
    <property type="match status" value="1"/>
</dbReference>
<dbReference type="Gene3D" id="1.10.10.60">
    <property type="entry name" value="Homeodomain-like"/>
    <property type="match status" value="2"/>
</dbReference>
<dbReference type="GO" id="GO:0000160">
    <property type="term" value="P:phosphorelay signal transduction system"/>
    <property type="evidence" value="ECO:0007669"/>
    <property type="project" value="UniProtKB-KW"/>
</dbReference>
<dbReference type="PANTHER" id="PTHR42713:SF3">
    <property type="entry name" value="TRANSCRIPTIONAL REGULATORY PROTEIN HPTR"/>
    <property type="match status" value="1"/>
</dbReference>
<dbReference type="Pfam" id="PF12833">
    <property type="entry name" value="HTH_18"/>
    <property type="match status" value="1"/>
</dbReference>
<dbReference type="InterPro" id="IPR001789">
    <property type="entry name" value="Sig_transdc_resp-reg_receiver"/>
</dbReference>
<dbReference type="RefSeq" id="WP_161695946.1">
    <property type="nucleotide sequence ID" value="NZ_JAAAMU010000003.1"/>
</dbReference>
<dbReference type="SMART" id="SM00448">
    <property type="entry name" value="REC"/>
    <property type="match status" value="1"/>
</dbReference>
<gene>
    <name evidence="12" type="ORF">GT003_07280</name>
</gene>
<evidence type="ECO:0000313" key="13">
    <source>
        <dbReference type="Proteomes" id="UP000558113"/>
    </source>
</evidence>
<dbReference type="InterPro" id="IPR020449">
    <property type="entry name" value="Tscrpt_reg_AraC-type_HTH"/>
</dbReference>
<evidence type="ECO:0000256" key="6">
    <source>
        <dbReference type="ARBA" id="ARBA00023125"/>
    </source>
</evidence>
<dbReference type="GO" id="GO:0005737">
    <property type="term" value="C:cytoplasm"/>
    <property type="evidence" value="ECO:0007669"/>
    <property type="project" value="UniProtKB-SubCell"/>
</dbReference>
<feature type="domain" description="HTH araC/xylS-type" evidence="10">
    <location>
        <begin position="440"/>
        <end position="539"/>
    </location>
</feature>
<dbReference type="Proteomes" id="UP000558113">
    <property type="component" value="Unassembled WGS sequence"/>
</dbReference>
<feature type="modified residue" description="4-aspartylphosphate" evidence="8">
    <location>
        <position position="67"/>
    </location>
</feature>
<evidence type="ECO:0000256" key="7">
    <source>
        <dbReference type="ARBA" id="ARBA00023163"/>
    </source>
</evidence>
<protein>
    <submittedName>
        <fullName evidence="12">Response regulator</fullName>
    </submittedName>
</protein>
<name>A0A7X4YM17_9BACL</name>
<comment type="caution">
    <text evidence="12">The sequence shown here is derived from an EMBL/GenBank/DDBJ whole genome shotgun (WGS) entry which is preliminary data.</text>
</comment>
<keyword evidence="4" id="KW-0902">Two-component regulatory system</keyword>
<evidence type="ECO:0000259" key="11">
    <source>
        <dbReference type="PROSITE" id="PS50110"/>
    </source>
</evidence>
<organism evidence="12 13">
    <name type="scientific">Paenibacillus sacheonensis</name>
    <dbReference type="NCBI Taxonomy" id="742054"/>
    <lineage>
        <taxon>Bacteria</taxon>
        <taxon>Bacillati</taxon>
        <taxon>Bacillota</taxon>
        <taxon>Bacilli</taxon>
        <taxon>Bacillales</taxon>
        <taxon>Paenibacillaceae</taxon>
        <taxon>Paenibacillus</taxon>
    </lineage>
</organism>
<accession>A0A7X4YM17</accession>
<evidence type="ECO:0000256" key="9">
    <source>
        <dbReference type="SAM" id="Coils"/>
    </source>
</evidence>
<proteinExistence type="predicted"/>
<sequence>MIRMSQFMEEDGMFKVLIADDEMHFRHYMRNVIDWQEHGFEIIGEAKNGLEALELSAQHRPHIALLDINMPFLDGIALAEKLKELHKDIHIALITGYSEFEYARKALQLGVEDYILKPFKRDDFLSTLLRFKARLQKLEEEAAQSKDDSYFLKERFLNTLIGEEYDFMEEEILHIFSRQGIRIHSPLFLVAAIEIDTMYERWSKASEIALWKFAVANVLRDIVVCKGTSLVFNGPEGKIISLLNFADEKDKSAFKASLYQEFCDYVKKYFRFSVTVGLGDEIMHMQEIRKGYLESLFALQHKLVDGSGAVLEYAAIVNSGRNADFNQMQLNDRILKALRRNERDEVQAGLQQIMKHIKDNRLSVDFTYAILMGLVSICLAHITEMGGSIDLVLGKDFYPYQELRKMSSLEKSIEWLMGIYEKTIRNYSGQMLTRSQKIVEGVKDYIHMHYMDGELNVESIAHHMYLDSSYIRKVLAKELEMNVSEYITLVRMEHAKDLLVRGNIKITELAEKVGYSKAGYFAKCFKKQYGVLPSEYSESLNPPK</sequence>
<reference evidence="12 13" key="1">
    <citation type="submission" date="2020-01" db="EMBL/GenBank/DDBJ databases">
        <title>Paenibacillus soybeanensis sp. nov. isolated from the nodules of soybean (Glycine max(L.) Merr).</title>
        <authorList>
            <person name="Wang H."/>
        </authorList>
    </citation>
    <scope>NUCLEOTIDE SEQUENCE [LARGE SCALE GENOMIC DNA]</scope>
    <source>
        <strain evidence="12 13">DSM 23054</strain>
    </source>
</reference>
<dbReference type="Gene3D" id="3.40.50.2300">
    <property type="match status" value="1"/>
</dbReference>
<dbReference type="SUPFAM" id="SSF46689">
    <property type="entry name" value="Homeodomain-like"/>
    <property type="match status" value="1"/>
</dbReference>